<name>A0A7X8TPP9_9VIBR</name>
<gene>
    <name evidence="1" type="ORF">HGP28_06240</name>
</gene>
<dbReference type="SUPFAM" id="SSF50969">
    <property type="entry name" value="YVTN repeat-like/Quinoprotein amine dehydrogenase"/>
    <property type="match status" value="1"/>
</dbReference>
<keyword evidence="2" id="KW-1185">Reference proteome</keyword>
<dbReference type="PANTHER" id="PTHR47197">
    <property type="entry name" value="PROTEIN NIRF"/>
    <property type="match status" value="1"/>
</dbReference>
<evidence type="ECO:0000313" key="1">
    <source>
        <dbReference type="EMBL" id="NLS12499.1"/>
    </source>
</evidence>
<dbReference type="Proteomes" id="UP000535589">
    <property type="component" value="Unassembled WGS sequence"/>
</dbReference>
<reference evidence="1 2" key="1">
    <citation type="submission" date="2020-04" db="EMBL/GenBank/DDBJ databases">
        <title>Vibrio sp. SM6, a novel species isolated from seawater.</title>
        <authorList>
            <person name="Wang X."/>
        </authorList>
    </citation>
    <scope>NUCLEOTIDE SEQUENCE [LARGE SCALE GENOMIC DNA]</scope>
    <source>
        <strain evidence="1 2">SM6</strain>
    </source>
</reference>
<proteinExistence type="predicted"/>
<protein>
    <submittedName>
        <fullName evidence="1">WD40 repeat domain-containing protein</fullName>
    </submittedName>
</protein>
<accession>A0A7X8TPP9</accession>
<dbReference type="AlphaFoldDB" id="A0A7X8TPP9"/>
<comment type="caution">
    <text evidence="1">The sequence shown here is derived from an EMBL/GenBank/DDBJ whole genome shotgun (WGS) entry which is preliminary data.</text>
</comment>
<evidence type="ECO:0000313" key="2">
    <source>
        <dbReference type="Proteomes" id="UP000535589"/>
    </source>
</evidence>
<dbReference type="EMBL" id="JABAIK010000005">
    <property type="protein sequence ID" value="NLS12499.1"/>
    <property type="molecule type" value="Genomic_DNA"/>
</dbReference>
<dbReference type="InterPro" id="IPR015943">
    <property type="entry name" value="WD40/YVTN_repeat-like_dom_sf"/>
</dbReference>
<dbReference type="PANTHER" id="PTHR47197:SF3">
    <property type="entry name" value="DIHYDRO-HEME D1 DEHYDROGENASE"/>
    <property type="match status" value="1"/>
</dbReference>
<organism evidence="1 2">
    <name type="scientific">Vibrio agarilyticus</name>
    <dbReference type="NCBI Taxonomy" id="2726741"/>
    <lineage>
        <taxon>Bacteria</taxon>
        <taxon>Pseudomonadati</taxon>
        <taxon>Pseudomonadota</taxon>
        <taxon>Gammaproteobacteria</taxon>
        <taxon>Vibrionales</taxon>
        <taxon>Vibrionaceae</taxon>
        <taxon>Vibrio</taxon>
    </lineage>
</organism>
<dbReference type="Gene3D" id="2.130.10.10">
    <property type="entry name" value="YVTN repeat-like/Quinoprotein amine dehydrogenase"/>
    <property type="match status" value="2"/>
</dbReference>
<sequence>MASVNNTHEVTASQFHQDTRFVDGARWAFVTDAKSKQLSVIDTFDHKQVQTIELQAIPSLIAVSDIQDLIVYSDERHSVLYIYDLRKSTHHQMPLAAIPQQLVFHSDGAQLAVGSQDRIDLIMPLTQTYIDTITELKSPLSINFDNGGYNLYLNEMATGKAIIYRLHDKFKRTLQLGTGPVSEITLSPDARLAMVAQYRNNQVIVHDLYAKQTLPAVQLSSAPLRPYVSSDSQRIIVSSHDGESVVLDAWDGKTIKSLSIGATPASIRSGWIETLGIIDGTRNQNHGQLSVFSLDEQPKLNEVSIERPLIETVVVSDSKTLFATQQGSTSLYLYDIRNQQVLAPIDTKLIEPRFLVMGITNTVCH</sequence>
<dbReference type="InterPro" id="IPR051200">
    <property type="entry name" value="Host-pathogen_enzymatic-act"/>
</dbReference>
<dbReference type="InterPro" id="IPR011044">
    <property type="entry name" value="Quino_amine_DH_bsu"/>
</dbReference>